<keyword evidence="3" id="KW-0645">Protease</keyword>
<reference evidence="3 4" key="1">
    <citation type="submission" date="2018-11" db="EMBL/GenBank/DDBJ databases">
        <title>Genomic Encyclopedia of Type Strains, Phase IV (KMG-IV): sequencing the most valuable type-strain genomes for metagenomic binning, comparative biology and taxonomic classification.</title>
        <authorList>
            <person name="Goeker M."/>
        </authorList>
    </citation>
    <scope>NUCLEOTIDE SEQUENCE [LARGE SCALE GENOMIC DNA]</scope>
    <source>
        <strain evidence="3 4">DSM 101684</strain>
    </source>
</reference>
<protein>
    <submittedName>
        <fullName evidence="3">Membrane protein implicated in regulation of membrane protease activity</fullName>
    </submittedName>
</protein>
<evidence type="ECO:0000313" key="4">
    <source>
        <dbReference type="Proteomes" id="UP000272193"/>
    </source>
</evidence>
<gene>
    <name evidence="3" type="ORF">EDC62_1380</name>
</gene>
<evidence type="ECO:0000256" key="1">
    <source>
        <dbReference type="SAM" id="Phobius"/>
    </source>
</evidence>
<keyword evidence="1" id="KW-0812">Transmembrane</keyword>
<comment type="caution">
    <text evidence="3">The sequence shown here is derived from an EMBL/GenBank/DDBJ whole genome shotgun (WGS) entry which is preliminary data.</text>
</comment>
<proteinExistence type="predicted"/>
<dbReference type="InterPro" id="IPR002810">
    <property type="entry name" value="NfeD-like_C"/>
</dbReference>
<accession>A0A3N4VAP2</accession>
<feature type="transmembrane region" description="Helical" evidence="1">
    <location>
        <begin position="7"/>
        <end position="40"/>
    </location>
</feature>
<organism evidence="3 4">
    <name type="scientific">Tibeticola sediminis</name>
    <dbReference type="NCBI Taxonomy" id="1917811"/>
    <lineage>
        <taxon>Bacteria</taxon>
        <taxon>Pseudomonadati</taxon>
        <taxon>Pseudomonadota</taxon>
        <taxon>Betaproteobacteria</taxon>
        <taxon>Burkholderiales</taxon>
        <taxon>Comamonadaceae</taxon>
        <taxon>Tibeticola</taxon>
    </lineage>
</organism>
<feature type="transmembrane region" description="Helical" evidence="1">
    <location>
        <begin position="46"/>
        <end position="66"/>
    </location>
</feature>
<dbReference type="Proteomes" id="UP000272193">
    <property type="component" value="Unassembled WGS sequence"/>
</dbReference>
<dbReference type="GO" id="GO:0006508">
    <property type="term" value="P:proteolysis"/>
    <property type="evidence" value="ECO:0007669"/>
    <property type="project" value="UniProtKB-KW"/>
</dbReference>
<dbReference type="GO" id="GO:0008233">
    <property type="term" value="F:peptidase activity"/>
    <property type="evidence" value="ECO:0007669"/>
    <property type="project" value="UniProtKB-KW"/>
</dbReference>
<keyword evidence="1" id="KW-0472">Membrane</keyword>
<name>A0A3N4VAP2_9BURK</name>
<keyword evidence="1" id="KW-1133">Transmembrane helix</keyword>
<sequence length="151" mass="15811">MAQSTVWWLLAGSAVVMELLTGTFYLLMLALGLAAGALAAHAGAGTTGQLVAAALVGSGAVVGWYLRDRRHAGDPSPRGLRSVNLDIGEIVHIDAWNHDGSAQVRYRGANWTAQRRGDLPATTGPHRVVELVGNRLLVEPVASPAASTTDH</sequence>
<keyword evidence="3" id="KW-0378">Hydrolase</keyword>
<dbReference type="AlphaFoldDB" id="A0A3N4VAP2"/>
<feature type="domain" description="NfeD-like C-terminal" evidence="2">
    <location>
        <begin position="84"/>
        <end position="140"/>
    </location>
</feature>
<dbReference type="Pfam" id="PF01957">
    <property type="entry name" value="NfeD"/>
    <property type="match status" value="1"/>
</dbReference>
<dbReference type="OrthoDB" id="5654021at2"/>
<evidence type="ECO:0000259" key="2">
    <source>
        <dbReference type="Pfam" id="PF01957"/>
    </source>
</evidence>
<dbReference type="EMBL" id="RKQL01000002">
    <property type="protein sequence ID" value="RPE70890.1"/>
    <property type="molecule type" value="Genomic_DNA"/>
</dbReference>
<keyword evidence="4" id="KW-1185">Reference proteome</keyword>
<dbReference type="RefSeq" id="WP_124221945.1">
    <property type="nucleotide sequence ID" value="NZ_RKQL01000002.1"/>
</dbReference>
<evidence type="ECO:0000313" key="3">
    <source>
        <dbReference type="EMBL" id="RPE70890.1"/>
    </source>
</evidence>